<keyword evidence="3 5" id="KW-0067">ATP-binding</keyword>
<evidence type="ECO:0000313" key="6">
    <source>
        <dbReference type="Proteomes" id="UP001249240"/>
    </source>
</evidence>
<dbReference type="InterPro" id="IPR050093">
    <property type="entry name" value="ABC_SmlMolc_Importer"/>
</dbReference>
<feature type="domain" description="ABC transporter" evidence="4">
    <location>
        <begin position="2"/>
        <end position="210"/>
    </location>
</feature>
<dbReference type="SMART" id="SM00382">
    <property type="entry name" value="AAA"/>
    <property type="match status" value="1"/>
</dbReference>
<comment type="caution">
    <text evidence="5">The sequence shown here is derived from an EMBL/GenBank/DDBJ whole genome shotgun (WGS) entry which is preliminary data.</text>
</comment>
<keyword evidence="2" id="KW-0547">Nucleotide-binding</keyword>
<organism evidence="5 6">
    <name type="scientific">Enterococcus raffinosus</name>
    <dbReference type="NCBI Taxonomy" id="71452"/>
    <lineage>
        <taxon>Bacteria</taxon>
        <taxon>Bacillati</taxon>
        <taxon>Bacillota</taxon>
        <taxon>Bacilli</taxon>
        <taxon>Lactobacillales</taxon>
        <taxon>Enterococcaceae</taxon>
        <taxon>Enterococcus</taxon>
    </lineage>
</organism>
<dbReference type="GO" id="GO:0005524">
    <property type="term" value="F:ATP binding"/>
    <property type="evidence" value="ECO:0007669"/>
    <property type="project" value="UniProtKB-KW"/>
</dbReference>
<dbReference type="InterPro" id="IPR017871">
    <property type="entry name" value="ABC_transporter-like_CS"/>
</dbReference>
<dbReference type="InterPro" id="IPR027417">
    <property type="entry name" value="P-loop_NTPase"/>
</dbReference>
<reference evidence="5" key="1">
    <citation type="submission" date="2023-03" db="EMBL/GenBank/DDBJ databases">
        <authorList>
            <person name="Shen W."/>
            <person name="Cai J."/>
        </authorList>
    </citation>
    <scope>NUCLEOTIDE SEQUENCE</scope>
    <source>
        <strain evidence="5">B646-2</strain>
    </source>
</reference>
<dbReference type="RefSeq" id="WP_010746581.1">
    <property type="nucleotide sequence ID" value="NZ_BAAAXM010000040.1"/>
</dbReference>
<dbReference type="InterPro" id="IPR003439">
    <property type="entry name" value="ABC_transporter-like_ATP-bd"/>
</dbReference>
<dbReference type="PROSITE" id="PS50893">
    <property type="entry name" value="ABC_TRANSPORTER_2"/>
    <property type="match status" value="1"/>
</dbReference>
<dbReference type="Proteomes" id="UP001249240">
    <property type="component" value="Unassembled WGS sequence"/>
</dbReference>
<dbReference type="PROSITE" id="PS00211">
    <property type="entry name" value="ABC_TRANSPORTER_1"/>
    <property type="match status" value="1"/>
</dbReference>
<evidence type="ECO:0000313" key="5">
    <source>
        <dbReference type="EMBL" id="MDT2538737.1"/>
    </source>
</evidence>
<dbReference type="EMBL" id="JARPXM010000010">
    <property type="protein sequence ID" value="MDT2538737.1"/>
    <property type="molecule type" value="Genomic_DNA"/>
</dbReference>
<dbReference type="PANTHER" id="PTHR42781:SF9">
    <property type="entry name" value="AMINO ACID ABC TRANSPORTER, ATP-BINDING PROTEIN-RELATED"/>
    <property type="match status" value="1"/>
</dbReference>
<sequence length="211" mass="23046">MIELKKVNKSFGNKKVIDNLDLVIPDGQILAIVGPSGGGKTTLLRTLAGLETSDSGTFLLDGKPFDPTSSKEQEQVVGVVFQDFQLFPHLSVLDNITIGPRLVLKQDKETYTNKARHLASLLGIEELLDNYPYQLSGGQKQRLAIARAMAMNPKVLAYDEPTSALDPALRQQVASLILELKADGVTQIVVTHDLVFAEEIGDQLLKVEPIK</sequence>
<dbReference type="SUPFAM" id="SSF52540">
    <property type="entry name" value="P-loop containing nucleoside triphosphate hydrolases"/>
    <property type="match status" value="1"/>
</dbReference>
<dbReference type="AlphaFoldDB" id="A0AAW8T2R9"/>
<dbReference type="Gene3D" id="3.40.50.300">
    <property type="entry name" value="P-loop containing nucleotide triphosphate hydrolases"/>
    <property type="match status" value="1"/>
</dbReference>
<dbReference type="InterPro" id="IPR003593">
    <property type="entry name" value="AAA+_ATPase"/>
</dbReference>
<name>A0AAW8T2R9_9ENTE</name>
<dbReference type="PANTHER" id="PTHR42781">
    <property type="entry name" value="SPERMIDINE/PUTRESCINE IMPORT ATP-BINDING PROTEIN POTA"/>
    <property type="match status" value="1"/>
</dbReference>
<proteinExistence type="predicted"/>
<dbReference type="GO" id="GO:0016887">
    <property type="term" value="F:ATP hydrolysis activity"/>
    <property type="evidence" value="ECO:0007669"/>
    <property type="project" value="InterPro"/>
</dbReference>
<evidence type="ECO:0000256" key="3">
    <source>
        <dbReference type="ARBA" id="ARBA00022840"/>
    </source>
</evidence>
<evidence type="ECO:0000259" key="4">
    <source>
        <dbReference type="PROSITE" id="PS50893"/>
    </source>
</evidence>
<dbReference type="Pfam" id="PF00005">
    <property type="entry name" value="ABC_tran"/>
    <property type="match status" value="1"/>
</dbReference>
<evidence type="ECO:0000256" key="2">
    <source>
        <dbReference type="ARBA" id="ARBA00022741"/>
    </source>
</evidence>
<keyword evidence="1" id="KW-0813">Transport</keyword>
<gene>
    <name evidence="5" type="ORF">P7D78_11385</name>
</gene>
<protein>
    <submittedName>
        <fullName evidence="5">ATP-binding cassette domain-containing protein</fullName>
    </submittedName>
</protein>
<accession>A0AAW8T2R9</accession>
<evidence type="ECO:0000256" key="1">
    <source>
        <dbReference type="ARBA" id="ARBA00022448"/>
    </source>
</evidence>